<keyword evidence="2" id="KW-0963">Cytoplasm</keyword>
<comment type="subcellular location">
    <subcellularLocation>
        <location evidence="2">Cytoplasm</location>
    </subcellularLocation>
</comment>
<keyword evidence="2" id="KW-0547">Nucleotide-binding</keyword>
<dbReference type="Gene3D" id="3.40.50.300">
    <property type="entry name" value="P-loop containing nucleotide triphosphate hydrolases"/>
    <property type="match status" value="1"/>
</dbReference>
<dbReference type="PANTHER" id="PTHR30486">
    <property type="entry name" value="TWITCHING MOTILITY PROTEIN PILT"/>
    <property type="match status" value="1"/>
</dbReference>
<reference evidence="4 5" key="1">
    <citation type="submission" date="2020-09" db="EMBL/GenBank/DDBJ databases">
        <title>Brevundimonas sp. LVF1 isolated from an oligotrophic pond in Goettingen, Germany.</title>
        <authorList>
            <person name="Friedrich I."/>
            <person name="Klassen A."/>
            <person name="Neubauer H."/>
            <person name="Schneider D."/>
            <person name="Hertel R."/>
            <person name="Daniel R."/>
        </authorList>
    </citation>
    <scope>NUCLEOTIDE SEQUENCE [LARGE SCALE GENOMIC DNA]</scope>
    <source>
        <strain evidence="4 5">LVF1</strain>
    </source>
</reference>
<protein>
    <recommendedName>
        <fullName evidence="2">Type IV secretion system protein</fullName>
    </recommendedName>
</protein>
<proteinExistence type="inferred from homology"/>
<dbReference type="SUPFAM" id="SSF52540">
    <property type="entry name" value="P-loop containing nucleoside triphosphate hydrolases"/>
    <property type="match status" value="1"/>
</dbReference>
<comment type="similarity">
    <text evidence="1 2">Belongs to the GSP E family.</text>
</comment>
<dbReference type="NCBIfam" id="TIGR02788">
    <property type="entry name" value="VirB11"/>
    <property type="match status" value="1"/>
</dbReference>
<comment type="function">
    <text evidence="2">Part of the Type IV secretion system.</text>
</comment>
<dbReference type="RefSeq" id="WP_207826971.1">
    <property type="nucleotide sequence ID" value="NZ_CP062006.1"/>
</dbReference>
<keyword evidence="5" id="KW-1185">Reference proteome</keyword>
<dbReference type="Proteomes" id="UP000663942">
    <property type="component" value="Chromosome"/>
</dbReference>
<dbReference type="InterPro" id="IPR014155">
    <property type="entry name" value="VirB11"/>
</dbReference>
<dbReference type="Gene3D" id="3.30.450.90">
    <property type="match status" value="1"/>
</dbReference>
<name>A0ABX7SNC3_9CAUL</name>
<dbReference type="InterPro" id="IPR027417">
    <property type="entry name" value="P-loop_NTPase"/>
</dbReference>
<dbReference type="Pfam" id="PF00437">
    <property type="entry name" value="T2SSE"/>
    <property type="match status" value="1"/>
</dbReference>
<evidence type="ECO:0000313" key="5">
    <source>
        <dbReference type="Proteomes" id="UP000663942"/>
    </source>
</evidence>
<sequence>MGDTAVLDHYLAPLQPLLAPDDVTELVVNRPGEVGVERAGRWVWHEIPTLSEAWLRTLAVAAAAYTRQDIGDDRPICSTVLPDEARCQIVLPPVAPQGTVSLTIRKPSKRQLTLEDFRAGGLFDRTAAACGSRVDETDAELMRLRDRSDWPAFFRLAVEARRNILVSGATGSGKTTFAKGLIALIPPEERLLTIEDARELVAPHRNIVHMTYSKDGQGSAQVGPKALLESALRMRPDRILLQELRDGTAFFYLRNVNSGHPGSITTVHADSAALAFEQLTLLVRESDGGRDLPRDDIRALLHLLVDVVVQMKKTGGCFRMTEVWHDPLRKRRVGS</sequence>
<dbReference type="InterPro" id="IPR001482">
    <property type="entry name" value="T2SS/T4SS_dom"/>
</dbReference>
<organism evidence="4 5">
    <name type="scientific">Brevundimonas pondensis</name>
    <dbReference type="NCBI Taxonomy" id="2774189"/>
    <lineage>
        <taxon>Bacteria</taxon>
        <taxon>Pseudomonadati</taxon>
        <taxon>Pseudomonadota</taxon>
        <taxon>Alphaproteobacteria</taxon>
        <taxon>Caulobacterales</taxon>
        <taxon>Caulobacteraceae</taxon>
        <taxon>Brevundimonas</taxon>
    </lineage>
</organism>
<evidence type="ECO:0000259" key="3">
    <source>
        <dbReference type="Pfam" id="PF00437"/>
    </source>
</evidence>
<keyword evidence="2" id="KW-0067">ATP-binding</keyword>
<accession>A0ABX7SNC3</accession>
<feature type="domain" description="Bacterial type II secretion system protein E" evidence="3">
    <location>
        <begin position="151"/>
        <end position="287"/>
    </location>
</feature>
<gene>
    <name evidence="4" type="primary">virB11</name>
    <name evidence="4" type="ORF">IFE19_07710</name>
</gene>
<evidence type="ECO:0000256" key="2">
    <source>
        <dbReference type="RuleBase" id="RU366071"/>
    </source>
</evidence>
<dbReference type="CDD" id="cd01130">
    <property type="entry name" value="VirB11-like_ATPase"/>
    <property type="match status" value="1"/>
</dbReference>
<dbReference type="InterPro" id="IPR050921">
    <property type="entry name" value="T4SS_GSP_E_ATPase"/>
</dbReference>
<evidence type="ECO:0000313" key="4">
    <source>
        <dbReference type="EMBL" id="QTC89201.1"/>
    </source>
</evidence>
<dbReference type="PANTHER" id="PTHR30486:SF6">
    <property type="entry name" value="TYPE IV PILUS RETRACTATION ATPASE PILT"/>
    <property type="match status" value="1"/>
</dbReference>
<dbReference type="EMBL" id="CP062006">
    <property type="protein sequence ID" value="QTC89201.1"/>
    <property type="molecule type" value="Genomic_DNA"/>
</dbReference>
<evidence type="ECO:0000256" key="1">
    <source>
        <dbReference type="ARBA" id="ARBA00006611"/>
    </source>
</evidence>